<dbReference type="Proteomes" id="UP000077667">
    <property type="component" value="Chromosome"/>
</dbReference>
<keyword evidence="1" id="KW-0732">Signal</keyword>
<reference evidence="2 3" key="1">
    <citation type="submission" date="2016-05" db="EMBL/GenBank/DDBJ databases">
        <title>Niabella ginsenosidivorans BS26 whole genome sequencing.</title>
        <authorList>
            <person name="Im W.T."/>
            <person name="Siddiqi M.Z."/>
        </authorList>
    </citation>
    <scope>NUCLEOTIDE SEQUENCE [LARGE SCALE GENOMIC DNA]</scope>
    <source>
        <strain evidence="2 3">BS26</strain>
    </source>
</reference>
<gene>
    <name evidence="2" type="ORF">A8C56_00395</name>
</gene>
<evidence type="ECO:0000313" key="2">
    <source>
        <dbReference type="EMBL" id="ANH79636.1"/>
    </source>
</evidence>
<keyword evidence="3" id="KW-1185">Reference proteome</keyword>
<evidence type="ECO:0000313" key="3">
    <source>
        <dbReference type="Proteomes" id="UP000077667"/>
    </source>
</evidence>
<dbReference type="RefSeq" id="WP_067750626.1">
    <property type="nucleotide sequence ID" value="NZ_CP015772.1"/>
</dbReference>
<dbReference type="OrthoDB" id="646288at2"/>
<protein>
    <recommendedName>
        <fullName evidence="4">Right handed beta helix domain-containing protein</fullName>
    </recommendedName>
</protein>
<dbReference type="SUPFAM" id="SSF51126">
    <property type="entry name" value="Pectin lyase-like"/>
    <property type="match status" value="1"/>
</dbReference>
<accession>A0A1A9HW71</accession>
<dbReference type="Gene3D" id="2.160.20.10">
    <property type="entry name" value="Single-stranded right-handed beta-helix, Pectin lyase-like"/>
    <property type="match status" value="1"/>
</dbReference>
<dbReference type="InterPro" id="IPR011050">
    <property type="entry name" value="Pectin_lyase_fold/virulence"/>
</dbReference>
<dbReference type="STRING" id="1176587.A8C56_00395"/>
<dbReference type="KEGG" id="nia:A8C56_00395"/>
<evidence type="ECO:0008006" key="4">
    <source>
        <dbReference type="Google" id="ProtNLM"/>
    </source>
</evidence>
<feature type="signal peptide" evidence="1">
    <location>
        <begin position="1"/>
        <end position="20"/>
    </location>
</feature>
<organism evidence="2 3">
    <name type="scientific">Niabella ginsenosidivorans</name>
    <dbReference type="NCBI Taxonomy" id="1176587"/>
    <lineage>
        <taxon>Bacteria</taxon>
        <taxon>Pseudomonadati</taxon>
        <taxon>Bacteroidota</taxon>
        <taxon>Chitinophagia</taxon>
        <taxon>Chitinophagales</taxon>
        <taxon>Chitinophagaceae</taxon>
        <taxon>Niabella</taxon>
    </lineage>
</organism>
<evidence type="ECO:0000256" key="1">
    <source>
        <dbReference type="SAM" id="SignalP"/>
    </source>
</evidence>
<feature type="chain" id="PRO_5008389537" description="Right handed beta helix domain-containing protein" evidence="1">
    <location>
        <begin position="21"/>
        <end position="341"/>
    </location>
</feature>
<dbReference type="AlphaFoldDB" id="A0A1A9HW71"/>
<proteinExistence type="predicted"/>
<name>A0A1A9HW71_9BACT</name>
<dbReference type="EMBL" id="CP015772">
    <property type="protein sequence ID" value="ANH79636.1"/>
    <property type="molecule type" value="Genomic_DNA"/>
</dbReference>
<sequence>MKKSIGMFLTGLIVMTALHAQTFYVDPVNGSDQADGSSSAPFASLKRAAENVTRYQGDTTVVIKLLPGLYVLDDKIVLSREQKNASSSFIIEAAVMPDDTGWTPSEMPVIQSLSGNNSTTQFPHAAGFLVATNNVSIRGLKFVGNANPATKYYYPVTREATIYTGLNISQCYFVGERNSAPIQGAIWAHGHGTTITHCIFYGCKNALLLFNAIRNFSVTHSIIYGAYEAAVWFGPYISDFIFENNIVTQCNFFWLRPEGTYPAYRFSSSLIANNKHFMGVYLNSGGLAESENRNQIEINIRKSGSVTLNEVTSDGMQKGYLNLSPNSDGHGYNAGILTTGN</sequence>
<dbReference type="InterPro" id="IPR012334">
    <property type="entry name" value="Pectin_lyas_fold"/>
</dbReference>